<proteinExistence type="predicted"/>
<dbReference type="InterPro" id="IPR055558">
    <property type="entry name" value="DUF7134"/>
</dbReference>
<dbReference type="InterPro" id="IPR003594">
    <property type="entry name" value="HATPase_dom"/>
</dbReference>
<dbReference type="PANTHER" id="PTHR24421:SF10">
    <property type="entry name" value="NITRATE_NITRITE SENSOR PROTEIN NARQ"/>
    <property type="match status" value="1"/>
</dbReference>
<sequence length="422" mass="44064">MTTLGTGFLRVRRWLRDHPLAFDGALAVAVLVAMLVGSFADPNAPNGPSFGTRTPEAGSVVLMVLAAAVLVLRRRNPMAVLAATGGLSIVEFVLVDPPAPVVMSAVIALYTVAASTDRPTTWRVGLLTMAVLTASAMAFGASPWYSQENLGVFAWTGMAGAAGDALRSRRAFVDAIRERAERAERTREEEARRRVAEERLRIARDLHDVVAHHIALVNVQAGVAAHVMDKRPDQAKEALAHVREASRSALNELRATVGLLRQSGDPEAPTEPAPGLAVLDELVETVRRAGLPVQVACVDRRPPLPAAVDLAAYRVIQEALTNVRKHAGPGAKAEVSVVRVGGTAEVTVLDNGTGSPEGAGAGADGGGHGLLGMRERVTALGGILTAGPRYGGGFRVHAILPLKARTGEPGTPGMAGRTGEGA</sequence>
<evidence type="ECO:0000256" key="6">
    <source>
        <dbReference type="ARBA" id="ARBA00022777"/>
    </source>
</evidence>
<feature type="transmembrane region" description="Helical" evidence="10">
    <location>
        <begin position="79"/>
        <end position="95"/>
    </location>
</feature>
<evidence type="ECO:0000256" key="4">
    <source>
        <dbReference type="ARBA" id="ARBA00022679"/>
    </source>
</evidence>
<dbReference type="CDD" id="cd16917">
    <property type="entry name" value="HATPase_UhpB-NarQ-NarX-like"/>
    <property type="match status" value="1"/>
</dbReference>
<dbReference type="Pfam" id="PF02518">
    <property type="entry name" value="HATPase_c"/>
    <property type="match status" value="1"/>
</dbReference>
<evidence type="ECO:0000256" key="9">
    <source>
        <dbReference type="SAM" id="Coils"/>
    </source>
</evidence>
<reference evidence="12 13" key="1">
    <citation type="submission" date="2024-09" db="EMBL/GenBank/DDBJ databases">
        <authorList>
            <person name="Sun Q."/>
            <person name="Mori K."/>
        </authorList>
    </citation>
    <scope>NUCLEOTIDE SEQUENCE [LARGE SCALE GENOMIC DNA]</scope>
    <source>
        <strain evidence="12 13">JCM 3331</strain>
    </source>
</reference>
<keyword evidence="10" id="KW-0472">Membrane</keyword>
<keyword evidence="13" id="KW-1185">Reference proteome</keyword>
<dbReference type="SUPFAM" id="SSF55874">
    <property type="entry name" value="ATPase domain of HSP90 chaperone/DNA topoisomerase II/histidine kinase"/>
    <property type="match status" value="1"/>
</dbReference>
<evidence type="ECO:0000256" key="1">
    <source>
        <dbReference type="ARBA" id="ARBA00000085"/>
    </source>
</evidence>
<dbReference type="Proteomes" id="UP001589710">
    <property type="component" value="Unassembled WGS sequence"/>
</dbReference>
<dbReference type="Gene3D" id="3.30.565.10">
    <property type="entry name" value="Histidine kinase-like ATPase, C-terminal domain"/>
    <property type="match status" value="1"/>
</dbReference>
<accession>A0ABV5R2W4</accession>
<feature type="coiled-coil region" evidence="9">
    <location>
        <begin position="173"/>
        <end position="200"/>
    </location>
</feature>
<evidence type="ECO:0000256" key="10">
    <source>
        <dbReference type="SAM" id="Phobius"/>
    </source>
</evidence>
<keyword evidence="5" id="KW-0547">Nucleotide-binding</keyword>
<dbReference type="InterPro" id="IPR036890">
    <property type="entry name" value="HATPase_C_sf"/>
</dbReference>
<gene>
    <name evidence="12" type="ORF">ACFFTL_07610</name>
</gene>
<keyword evidence="8" id="KW-0902">Two-component regulatory system</keyword>
<name>A0ABV5R2W4_9ACTN</name>
<dbReference type="EC" id="2.7.13.3" evidence="2"/>
<protein>
    <recommendedName>
        <fullName evidence="2">histidine kinase</fullName>
        <ecNumber evidence="2">2.7.13.3</ecNumber>
    </recommendedName>
</protein>
<evidence type="ECO:0000256" key="5">
    <source>
        <dbReference type="ARBA" id="ARBA00022741"/>
    </source>
</evidence>
<dbReference type="Gene3D" id="1.20.5.1930">
    <property type="match status" value="1"/>
</dbReference>
<keyword evidence="4" id="KW-0808">Transferase</keyword>
<dbReference type="RefSeq" id="WP_345515628.1">
    <property type="nucleotide sequence ID" value="NZ_BAAAXD010000032.1"/>
</dbReference>
<keyword evidence="9" id="KW-0175">Coiled coil</keyword>
<keyword evidence="7" id="KW-0067">ATP-binding</keyword>
<organism evidence="12 13">
    <name type="scientific">Streptomyces yanii</name>
    <dbReference type="NCBI Taxonomy" id="78510"/>
    <lineage>
        <taxon>Bacteria</taxon>
        <taxon>Bacillati</taxon>
        <taxon>Actinomycetota</taxon>
        <taxon>Actinomycetes</taxon>
        <taxon>Kitasatosporales</taxon>
        <taxon>Streptomycetaceae</taxon>
        <taxon>Streptomyces</taxon>
    </lineage>
</organism>
<feature type="transmembrane region" description="Helical" evidence="10">
    <location>
        <begin position="101"/>
        <end position="117"/>
    </location>
</feature>
<evidence type="ECO:0000256" key="7">
    <source>
        <dbReference type="ARBA" id="ARBA00022840"/>
    </source>
</evidence>
<feature type="transmembrane region" description="Helical" evidence="10">
    <location>
        <begin position="124"/>
        <end position="145"/>
    </location>
</feature>
<evidence type="ECO:0000313" key="13">
    <source>
        <dbReference type="Proteomes" id="UP001589710"/>
    </source>
</evidence>
<dbReference type="EMBL" id="JBHMCG010000034">
    <property type="protein sequence ID" value="MFB9572194.1"/>
    <property type="molecule type" value="Genomic_DNA"/>
</dbReference>
<keyword evidence="10" id="KW-0812">Transmembrane</keyword>
<dbReference type="Pfam" id="PF23539">
    <property type="entry name" value="DUF7134"/>
    <property type="match status" value="1"/>
</dbReference>
<dbReference type="SMART" id="SM00387">
    <property type="entry name" value="HATPase_c"/>
    <property type="match status" value="1"/>
</dbReference>
<keyword evidence="6 12" id="KW-0418">Kinase</keyword>
<comment type="caution">
    <text evidence="12">The sequence shown here is derived from an EMBL/GenBank/DDBJ whole genome shotgun (WGS) entry which is preliminary data.</text>
</comment>
<evidence type="ECO:0000259" key="11">
    <source>
        <dbReference type="SMART" id="SM00387"/>
    </source>
</evidence>
<keyword evidence="3" id="KW-0597">Phosphoprotein</keyword>
<evidence type="ECO:0000256" key="8">
    <source>
        <dbReference type="ARBA" id="ARBA00023012"/>
    </source>
</evidence>
<feature type="domain" description="Histidine kinase/HSP90-like ATPase" evidence="11">
    <location>
        <begin position="307"/>
        <end position="404"/>
    </location>
</feature>
<feature type="transmembrane region" description="Helical" evidence="10">
    <location>
        <begin position="20"/>
        <end position="40"/>
    </location>
</feature>
<evidence type="ECO:0000256" key="2">
    <source>
        <dbReference type="ARBA" id="ARBA00012438"/>
    </source>
</evidence>
<dbReference type="GO" id="GO:0016301">
    <property type="term" value="F:kinase activity"/>
    <property type="evidence" value="ECO:0007669"/>
    <property type="project" value="UniProtKB-KW"/>
</dbReference>
<dbReference type="InterPro" id="IPR050482">
    <property type="entry name" value="Sensor_HK_TwoCompSys"/>
</dbReference>
<dbReference type="InterPro" id="IPR011712">
    <property type="entry name" value="Sig_transdc_His_kin_sub3_dim/P"/>
</dbReference>
<comment type="catalytic activity">
    <reaction evidence="1">
        <text>ATP + protein L-histidine = ADP + protein N-phospho-L-histidine.</text>
        <dbReference type="EC" id="2.7.13.3"/>
    </reaction>
</comment>
<evidence type="ECO:0000313" key="12">
    <source>
        <dbReference type="EMBL" id="MFB9572194.1"/>
    </source>
</evidence>
<dbReference type="PANTHER" id="PTHR24421">
    <property type="entry name" value="NITRATE/NITRITE SENSOR PROTEIN NARX-RELATED"/>
    <property type="match status" value="1"/>
</dbReference>
<keyword evidence="10" id="KW-1133">Transmembrane helix</keyword>
<evidence type="ECO:0000256" key="3">
    <source>
        <dbReference type="ARBA" id="ARBA00022553"/>
    </source>
</evidence>
<feature type="transmembrane region" description="Helical" evidence="10">
    <location>
        <begin position="52"/>
        <end position="72"/>
    </location>
</feature>
<dbReference type="Pfam" id="PF07730">
    <property type="entry name" value="HisKA_3"/>
    <property type="match status" value="1"/>
</dbReference>